<accession>A0A8J9ZJ65</accession>
<proteinExistence type="inferred from homology"/>
<dbReference type="InterPro" id="IPR015943">
    <property type="entry name" value="WD40/YVTN_repeat-like_dom_sf"/>
</dbReference>
<evidence type="ECO:0000313" key="10">
    <source>
        <dbReference type="EMBL" id="CAH1254584.1"/>
    </source>
</evidence>
<evidence type="ECO:0000313" key="11">
    <source>
        <dbReference type="Proteomes" id="UP000838412"/>
    </source>
</evidence>
<evidence type="ECO:0000256" key="3">
    <source>
        <dbReference type="ARBA" id="ARBA00022574"/>
    </source>
</evidence>
<evidence type="ECO:0000259" key="7">
    <source>
        <dbReference type="Pfam" id="PF08159"/>
    </source>
</evidence>
<dbReference type="GO" id="GO:0000462">
    <property type="term" value="P:maturation of SSU-rRNA from tricistronic rRNA transcript (SSU-rRNA, 5.8S rRNA, LSU-rRNA)"/>
    <property type="evidence" value="ECO:0007669"/>
    <property type="project" value="TreeGrafter"/>
</dbReference>
<comment type="similarity">
    <text evidence="2">Belongs to the WD repeat NOL10/ENP2 family.</text>
</comment>
<keyword evidence="3" id="KW-0853">WD repeat</keyword>
<dbReference type="EMBL" id="OV696687">
    <property type="protein sequence ID" value="CAH1254584.1"/>
    <property type="molecule type" value="Genomic_DNA"/>
</dbReference>
<feature type="compositionally biased region" description="Acidic residues" evidence="6">
    <location>
        <begin position="548"/>
        <end position="559"/>
    </location>
</feature>
<feature type="region of interest" description="Disordered" evidence="6">
    <location>
        <begin position="656"/>
        <end position="701"/>
    </location>
</feature>
<feature type="region of interest" description="Disordered" evidence="6">
    <location>
        <begin position="511"/>
        <end position="590"/>
    </location>
</feature>
<reference evidence="10" key="1">
    <citation type="submission" date="2022-01" db="EMBL/GenBank/DDBJ databases">
        <authorList>
            <person name="Braso-Vives M."/>
        </authorList>
    </citation>
    <scope>NUCLEOTIDE SEQUENCE</scope>
</reference>
<keyword evidence="4" id="KW-0677">Repeat</keyword>
<dbReference type="InterPro" id="IPR056550">
    <property type="entry name" value="NOL10_2nd"/>
</dbReference>
<dbReference type="InterPro" id="IPR036322">
    <property type="entry name" value="WD40_repeat_dom_sf"/>
</dbReference>
<feature type="domain" description="Nucleolar protein 10-like second" evidence="8">
    <location>
        <begin position="369"/>
        <end position="417"/>
    </location>
</feature>
<evidence type="ECO:0000256" key="5">
    <source>
        <dbReference type="ARBA" id="ARBA00023242"/>
    </source>
</evidence>
<dbReference type="FunFam" id="2.130.10.10:FF:001909">
    <property type="entry name" value="WD repeat, SAM and U-box domain-containing protein"/>
    <property type="match status" value="1"/>
</dbReference>
<feature type="domain" description="Nucleolar protein 10-like N-terminal" evidence="9">
    <location>
        <begin position="1"/>
        <end position="366"/>
    </location>
</feature>
<feature type="compositionally biased region" description="Basic and acidic residues" evidence="6">
    <location>
        <begin position="560"/>
        <end position="586"/>
    </location>
</feature>
<dbReference type="PANTHER" id="PTHR14927">
    <property type="entry name" value="NUCLEOLAR PROTEIN 10"/>
    <property type="match status" value="1"/>
</dbReference>
<feature type="compositionally biased region" description="Acidic residues" evidence="6">
    <location>
        <begin position="527"/>
        <end position="540"/>
    </location>
</feature>
<dbReference type="Proteomes" id="UP000838412">
    <property type="component" value="Chromosome 2"/>
</dbReference>
<evidence type="ECO:0000256" key="2">
    <source>
        <dbReference type="ARBA" id="ARBA00005264"/>
    </source>
</evidence>
<name>A0A8J9ZJ65_BRALA</name>
<dbReference type="OrthoDB" id="273340at2759"/>
<sequence>MQVSTPNNVKIYNLIAGKTLPEWLTDRKKRDLQKKDADIQRRIQLIQDFEMPAVSNCIRSSRDGQYLMVTGTYKPRVRCYEVAQMSMKFERGLDAEVVTFDILSEDYSKVVFLHCDRYVEFHAQYGRYYRTRIPKVGRDFSFHYPSCDLYFVGASREVYRLNLEQGRFLNPLVTNSVESNVCDINPVHQLFACGTVEGRIECWDPRVRSRVGELDCALSSITEDTMVDGLPAISALKFKDGLTMAVGTSTGQILLYDIRSNRPVLVKDHHYGLPINSIEFNDPQDLVLSTDSKILKIWNKHTGKAYTSIEPESEINQLHVWPDSGLIFMANEEPKVLTYFVPSLGPAPRWCSFMDNLTEELEEMETPTVYDDYKFVTDTDLENLGLAHLIGSPLLRAYMHGYFMDIRLYQKAKTIAEPFAYEEYRRNKIRQKIEETRDSRVKTNKLPKVNRDLAQRLIEEEDDKGEGKKKKKAKEASSLLQDDRFSALFSNPEFQVDTETEEFRLLNPVVRQQKKKKREKREKLEDQFQEVEEDEEEQEEVEGRGSDDDSSSSEDDRDLVEELRKQHRDIRRERALQHKAERERDAATNLTPKFYELKMGEEFMKDGEGRKDSKRKMKASLGERVQLQEETDKMLRLSGQAVGSKELTFNLRKVEKPRETQRKLDEAQHRLERKEVRRSAGQYLKKPRTKPGTFWKGKKKK</sequence>
<dbReference type="Gene3D" id="2.130.10.10">
    <property type="entry name" value="YVTN repeat-like/Quinoprotein amine dehydrogenase"/>
    <property type="match status" value="2"/>
</dbReference>
<dbReference type="SUPFAM" id="SSF50978">
    <property type="entry name" value="WD40 repeat-like"/>
    <property type="match status" value="1"/>
</dbReference>
<keyword evidence="5" id="KW-0539">Nucleus</keyword>
<dbReference type="InterPro" id="IPR056551">
    <property type="entry name" value="Beta-prop_NOL10_N"/>
</dbReference>
<evidence type="ECO:0000259" key="8">
    <source>
        <dbReference type="Pfam" id="PF23097"/>
    </source>
</evidence>
<gene>
    <name evidence="10" type="primary">NOL10</name>
    <name evidence="10" type="ORF">BLAG_LOCUS13937</name>
</gene>
<dbReference type="InterPro" id="IPR040382">
    <property type="entry name" value="NOL10/Enp2"/>
</dbReference>
<feature type="region of interest" description="Disordered" evidence="6">
    <location>
        <begin position="452"/>
        <end position="477"/>
    </location>
</feature>
<dbReference type="GO" id="GO:0032040">
    <property type="term" value="C:small-subunit processome"/>
    <property type="evidence" value="ECO:0007669"/>
    <property type="project" value="TreeGrafter"/>
</dbReference>
<evidence type="ECO:0000256" key="4">
    <source>
        <dbReference type="ARBA" id="ARBA00022737"/>
    </source>
</evidence>
<keyword evidence="11" id="KW-1185">Reference proteome</keyword>
<evidence type="ECO:0000259" key="9">
    <source>
        <dbReference type="Pfam" id="PF23098"/>
    </source>
</evidence>
<feature type="domain" description="NUC153" evidence="7">
    <location>
        <begin position="482"/>
        <end position="509"/>
    </location>
</feature>
<protein>
    <submittedName>
        <fullName evidence="10">NOL10 protein</fullName>
    </submittedName>
</protein>
<dbReference type="Pfam" id="PF23097">
    <property type="entry name" value="NOL10_2nd"/>
    <property type="match status" value="1"/>
</dbReference>
<feature type="compositionally biased region" description="Basic and acidic residues" evidence="6">
    <location>
        <begin position="656"/>
        <end position="678"/>
    </location>
</feature>
<dbReference type="PANTHER" id="PTHR14927:SF0">
    <property type="entry name" value="NUCLEOLAR PROTEIN 10"/>
    <property type="match status" value="1"/>
</dbReference>
<dbReference type="InterPro" id="IPR012580">
    <property type="entry name" value="NUC153"/>
</dbReference>
<dbReference type="GO" id="GO:0030686">
    <property type="term" value="C:90S preribosome"/>
    <property type="evidence" value="ECO:0007669"/>
    <property type="project" value="TreeGrafter"/>
</dbReference>
<evidence type="ECO:0000256" key="6">
    <source>
        <dbReference type="SAM" id="MobiDB-lite"/>
    </source>
</evidence>
<dbReference type="Pfam" id="PF08159">
    <property type="entry name" value="NUC153"/>
    <property type="match status" value="1"/>
</dbReference>
<dbReference type="AlphaFoldDB" id="A0A8J9ZJ65"/>
<dbReference type="Pfam" id="PF23098">
    <property type="entry name" value="Beta-prop_NOL10_N"/>
    <property type="match status" value="1"/>
</dbReference>
<evidence type="ECO:0000256" key="1">
    <source>
        <dbReference type="ARBA" id="ARBA00004604"/>
    </source>
</evidence>
<organism evidence="10 11">
    <name type="scientific">Branchiostoma lanceolatum</name>
    <name type="common">Common lancelet</name>
    <name type="synonym">Amphioxus lanceolatum</name>
    <dbReference type="NCBI Taxonomy" id="7740"/>
    <lineage>
        <taxon>Eukaryota</taxon>
        <taxon>Metazoa</taxon>
        <taxon>Chordata</taxon>
        <taxon>Cephalochordata</taxon>
        <taxon>Leptocardii</taxon>
        <taxon>Amphioxiformes</taxon>
        <taxon>Branchiostomatidae</taxon>
        <taxon>Branchiostoma</taxon>
    </lineage>
</organism>
<comment type="subcellular location">
    <subcellularLocation>
        <location evidence="1">Nucleus</location>
        <location evidence="1">Nucleolus</location>
    </subcellularLocation>
</comment>